<keyword evidence="7" id="KW-0238">DNA-binding</keyword>
<comment type="subcellular location">
    <subcellularLocation>
        <location evidence="1">Nucleus</location>
    </subcellularLocation>
</comment>
<dbReference type="Proteomes" id="UP000008820">
    <property type="component" value="Chromosome 2"/>
</dbReference>
<evidence type="ECO:0000256" key="6">
    <source>
        <dbReference type="ARBA" id="ARBA00023015"/>
    </source>
</evidence>
<proteinExistence type="predicted"/>
<evidence type="ECO:0000256" key="4">
    <source>
        <dbReference type="ARBA" id="ARBA00022771"/>
    </source>
</evidence>
<evidence type="ECO:0000256" key="9">
    <source>
        <dbReference type="ARBA" id="ARBA00023242"/>
    </source>
</evidence>
<name>A0A1S4F5E2_AEDAE</name>
<feature type="domain" description="C2H2-type" evidence="11">
    <location>
        <begin position="424"/>
        <end position="451"/>
    </location>
</feature>
<dbReference type="PROSITE" id="PS00028">
    <property type="entry name" value="ZINC_FINGER_C2H2_1"/>
    <property type="match status" value="8"/>
</dbReference>
<dbReference type="GO" id="GO:0008270">
    <property type="term" value="F:zinc ion binding"/>
    <property type="evidence" value="ECO:0007669"/>
    <property type="project" value="UniProtKB-KW"/>
</dbReference>
<feature type="domain" description="C2H2-type" evidence="11">
    <location>
        <begin position="481"/>
        <end position="508"/>
    </location>
</feature>
<evidence type="ECO:0000256" key="10">
    <source>
        <dbReference type="SAM" id="MobiDB-lite"/>
    </source>
</evidence>
<evidence type="ECO:0000259" key="11">
    <source>
        <dbReference type="PROSITE" id="PS50157"/>
    </source>
</evidence>
<dbReference type="SUPFAM" id="SSF57667">
    <property type="entry name" value="beta-beta-alpha zinc fingers"/>
    <property type="match status" value="5"/>
</dbReference>
<evidence type="ECO:0000256" key="5">
    <source>
        <dbReference type="ARBA" id="ARBA00022833"/>
    </source>
</evidence>
<gene>
    <name evidence="12" type="primary">5578773</name>
</gene>
<dbReference type="Pfam" id="PF13912">
    <property type="entry name" value="zf-C2H2_6"/>
    <property type="match status" value="1"/>
</dbReference>
<feature type="compositionally biased region" description="Polar residues" evidence="10">
    <location>
        <begin position="92"/>
        <end position="104"/>
    </location>
</feature>
<dbReference type="EnsemblMetazoa" id="AAEL003692-RA">
    <property type="protein sequence ID" value="AAEL003692-PA"/>
    <property type="gene ID" value="AAEL003692"/>
</dbReference>
<reference evidence="12" key="2">
    <citation type="submission" date="2020-05" db="UniProtKB">
        <authorList>
            <consortium name="EnsemblMetazoa"/>
        </authorList>
    </citation>
    <scope>IDENTIFICATION</scope>
    <source>
        <strain evidence="12">LVP_AGWG</strain>
    </source>
</reference>
<feature type="domain" description="C2H2-type" evidence="11">
    <location>
        <begin position="205"/>
        <end position="233"/>
    </location>
</feature>
<keyword evidence="5" id="KW-0862">Zinc</keyword>
<evidence type="ECO:0000313" key="13">
    <source>
        <dbReference type="Proteomes" id="UP000008820"/>
    </source>
</evidence>
<dbReference type="AlphaFoldDB" id="A0A1S4F5E2"/>
<keyword evidence="8" id="KW-0804">Transcription</keyword>
<keyword evidence="6" id="KW-0805">Transcription regulation</keyword>
<dbReference type="Pfam" id="PF00096">
    <property type="entry name" value="zf-C2H2"/>
    <property type="match status" value="5"/>
</dbReference>
<dbReference type="InterPro" id="IPR036236">
    <property type="entry name" value="Znf_C2H2_sf"/>
</dbReference>
<feature type="domain" description="C2H2-type" evidence="11">
    <location>
        <begin position="365"/>
        <end position="392"/>
    </location>
</feature>
<evidence type="ECO:0000256" key="8">
    <source>
        <dbReference type="ARBA" id="ARBA00023163"/>
    </source>
</evidence>
<dbReference type="InterPro" id="IPR012934">
    <property type="entry name" value="Znf_AD"/>
</dbReference>
<keyword evidence="9" id="KW-0539">Nucleus</keyword>
<evidence type="ECO:0000256" key="7">
    <source>
        <dbReference type="ARBA" id="ARBA00023125"/>
    </source>
</evidence>
<dbReference type="GO" id="GO:0003700">
    <property type="term" value="F:DNA-binding transcription factor activity"/>
    <property type="evidence" value="ECO:0007669"/>
    <property type="project" value="TreeGrafter"/>
</dbReference>
<dbReference type="VEuPathDB" id="VectorBase:AAEL003692"/>
<evidence type="ECO:0000256" key="1">
    <source>
        <dbReference type="ARBA" id="ARBA00004123"/>
    </source>
</evidence>
<dbReference type="PANTHER" id="PTHR24390:SF159">
    <property type="entry name" value="GROWTH FACTOR INDEPENDENT 1 TRANSCRIPTIONAL REPRESSOR"/>
    <property type="match status" value="1"/>
</dbReference>
<keyword evidence="13" id="KW-1185">Reference proteome</keyword>
<keyword evidence="3" id="KW-0677">Repeat</keyword>
<feature type="domain" description="C2H2-type" evidence="11">
    <location>
        <begin position="233"/>
        <end position="261"/>
    </location>
</feature>
<evidence type="ECO:0000256" key="2">
    <source>
        <dbReference type="ARBA" id="ARBA00022723"/>
    </source>
</evidence>
<dbReference type="InParanoid" id="A0A1S4F5E2"/>
<dbReference type="SMART" id="SM00868">
    <property type="entry name" value="zf-AD"/>
    <property type="match status" value="1"/>
</dbReference>
<dbReference type="InterPro" id="IPR013087">
    <property type="entry name" value="Znf_C2H2_type"/>
</dbReference>
<feature type="region of interest" description="Disordered" evidence="10">
    <location>
        <begin position="92"/>
        <end position="128"/>
    </location>
</feature>
<dbReference type="Gene3D" id="3.30.160.60">
    <property type="entry name" value="Classic Zinc Finger"/>
    <property type="match status" value="6"/>
</dbReference>
<dbReference type="PANTHER" id="PTHR24390">
    <property type="entry name" value="ZINC FINGER PROTEIN"/>
    <property type="match status" value="1"/>
</dbReference>
<sequence>MALSEDIEYKICIICTEPCEEHHRTEENAVDVLYLEDTLKSVFGKLQVPYDECLAINLCYVCTTELSITSRFIKKIEEAQLKIRDLLGTDLSQNGPSRSSSLENISIKHEHENKSSEQNLAESEGIEEEDHLEIPAHDSFAESASEEDKFVHKNIRSRLRSDTHPKRCCGCKTALTSNEQVQIHSKKRHIRDRITEPHLIKHQPFECSVCFERFQDKKDLLRHQRTMYADELFPCRRCPAEFANAYNLRLHEKSFHRRTNTNAQIDEMRLRTHKCCICRDQFDSLDHVKEHVVQHHPLQGENIETENEFECEICSRCFKTQKVLVEHQRRPFRKHRFQCSHCGKTFNERQAFSDHEQSHASVRPYECPICQKRFSLKTNFRTHVRYHTVPDDQFKCEFCGRGFKKKHLLQEHQVIHQESEVRPFKCHLCSIAFTRNDLLEFHVKEHLGEKPFKCKLCSASYIHGRDLRRHNRTKHEGQMPFVCEVCHKEFARKDAFGKHMKIHKSKQSNLEK</sequence>
<dbReference type="FunFam" id="3.30.160.60:FF:000110">
    <property type="entry name" value="Zinc finger protein-like"/>
    <property type="match status" value="1"/>
</dbReference>
<feature type="domain" description="C2H2-type" evidence="11">
    <location>
        <begin position="394"/>
        <end position="421"/>
    </location>
</feature>
<reference evidence="12 13" key="1">
    <citation type="submission" date="2017-06" db="EMBL/GenBank/DDBJ databases">
        <title>Aedes aegypti genome working group (AGWG) sequencing and assembly.</title>
        <authorList>
            <consortium name="Aedes aegypti Genome Working Group (AGWG)"/>
            <person name="Matthews B.J."/>
        </authorList>
    </citation>
    <scope>NUCLEOTIDE SEQUENCE [LARGE SCALE GENOMIC DNA]</scope>
    <source>
        <strain evidence="12 13">LVP_AGWG</strain>
    </source>
</reference>
<dbReference type="GO" id="GO:0005634">
    <property type="term" value="C:nucleus"/>
    <property type="evidence" value="ECO:0007669"/>
    <property type="project" value="UniProtKB-SubCell"/>
</dbReference>
<dbReference type="SMART" id="SM00355">
    <property type="entry name" value="ZnF_C2H2"/>
    <property type="match status" value="11"/>
</dbReference>
<dbReference type="FunFam" id="3.30.160.60:FF:000322">
    <property type="entry name" value="GDNF-inducible zinc finger protein 1"/>
    <property type="match status" value="1"/>
</dbReference>
<evidence type="ECO:0000256" key="3">
    <source>
        <dbReference type="ARBA" id="ARBA00022737"/>
    </source>
</evidence>
<dbReference type="PROSITE" id="PS50157">
    <property type="entry name" value="ZINC_FINGER_C2H2_2"/>
    <property type="match status" value="9"/>
</dbReference>
<protein>
    <recommendedName>
        <fullName evidence="11">C2H2-type domain-containing protein</fullName>
    </recommendedName>
</protein>
<dbReference type="OrthoDB" id="6077919at2759"/>
<evidence type="ECO:0000313" key="12">
    <source>
        <dbReference type="EnsemblMetazoa" id="AAEL003692-PA"/>
    </source>
</evidence>
<keyword evidence="2" id="KW-0479">Metal-binding</keyword>
<keyword evidence="4" id="KW-0863">Zinc-finger</keyword>
<feature type="domain" description="C2H2-type" evidence="11">
    <location>
        <begin position="337"/>
        <end position="364"/>
    </location>
</feature>
<dbReference type="GO" id="GO:0000978">
    <property type="term" value="F:RNA polymerase II cis-regulatory region sequence-specific DNA binding"/>
    <property type="evidence" value="ECO:0007669"/>
    <property type="project" value="TreeGrafter"/>
</dbReference>
<feature type="domain" description="C2H2-type" evidence="11">
    <location>
        <begin position="309"/>
        <end position="335"/>
    </location>
</feature>
<accession>A0A1S4F5E2</accession>
<dbReference type="GO" id="GO:0006357">
    <property type="term" value="P:regulation of transcription by RNA polymerase II"/>
    <property type="evidence" value="ECO:0007669"/>
    <property type="project" value="TreeGrafter"/>
</dbReference>
<dbReference type="Pfam" id="PF13894">
    <property type="entry name" value="zf-C2H2_4"/>
    <property type="match status" value="1"/>
</dbReference>
<feature type="domain" description="C2H2-type" evidence="11">
    <location>
        <begin position="452"/>
        <end position="480"/>
    </location>
</feature>
<dbReference type="FunFam" id="3.30.160.60:FF:000446">
    <property type="entry name" value="Zinc finger protein"/>
    <property type="match status" value="1"/>
</dbReference>
<organism evidence="12 13">
    <name type="scientific">Aedes aegypti</name>
    <name type="common">Yellowfever mosquito</name>
    <name type="synonym">Culex aegypti</name>
    <dbReference type="NCBI Taxonomy" id="7159"/>
    <lineage>
        <taxon>Eukaryota</taxon>
        <taxon>Metazoa</taxon>
        <taxon>Ecdysozoa</taxon>
        <taxon>Arthropoda</taxon>
        <taxon>Hexapoda</taxon>
        <taxon>Insecta</taxon>
        <taxon>Pterygota</taxon>
        <taxon>Neoptera</taxon>
        <taxon>Endopterygota</taxon>
        <taxon>Diptera</taxon>
        <taxon>Nematocera</taxon>
        <taxon>Culicoidea</taxon>
        <taxon>Culicidae</taxon>
        <taxon>Culicinae</taxon>
        <taxon>Aedini</taxon>
        <taxon>Aedes</taxon>
        <taxon>Stegomyia</taxon>
    </lineage>
</organism>
<feature type="compositionally biased region" description="Basic and acidic residues" evidence="10">
    <location>
        <begin position="106"/>
        <end position="115"/>
    </location>
</feature>